<dbReference type="InterPro" id="IPR045853">
    <property type="entry name" value="Pep_chain_release_fac_I_sf"/>
</dbReference>
<proteinExistence type="inferred from homology"/>
<dbReference type="NCBIfam" id="NF006718">
    <property type="entry name" value="PRK09256.1"/>
    <property type="match status" value="1"/>
</dbReference>
<evidence type="ECO:0000259" key="3">
    <source>
        <dbReference type="PROSITE" id="PS00745"/>
    </source>
</evidence>
<evidence type="ECO:0000256" key="2">
    <source>
        <dbReference type="SAM" id="MobiDB-lite"/>
    </source>
</evidence>
<dbReference type="PANTHER" id="PTHR47814:SF1">
    <property type="entry name" value="PEPTIDYL-TRNA HYDROLASE ARFB"/>
    <property type="match status" value="1"/>
</dbReference>
<organism evidence="4 5">
    <name type="scientific">Corynebacterium pollutisoli</name>
    <dbReference type="NCBI Taxonomy" id="1610489"/>
    <lineage>
        <taxon>Bacteria</taxon>
        <taxon>Bacillati</taxon>
        <taxon>Actinomycetota</taxon>
        <taxon>Actinomycetes</taxon>
        <taxon>Mycobacteriales</taxon>
        <taxon>Corynebacteriaceae</taxon>
        <taxon>Corynebacterium</taxon>
    </lineage>
</organism>
<feature type="domain" description="Prokaryotic-type class I peptide chain release factors" evidence="3">
    <location>
        <begin position="29"/>
        <end position="45"/>
    </location>
</feature>
<dbReference type="PROSITE" id="PS00745">
    <property type="entry name" value="RF_PROK_I"/>
    <property type="match status" value="1"/>
</dbReference>
<dbReference type="AlphaFoldDB" id="A0A1X7K2M9"/>
<dbReference type="Proteomes" id="UP000193309">
    <property type="component" value="Unassembled WGS sequence"/>
</dbReference>
<evidence type="ECO:0000256" key="1">
    <source>
        <dbReference type="ARBA" id="ARBA00010835"/>
    </source>
</evidence>
<dbReference type="GO" id="GO:0072344">
    <property type="term" value="P:rescue of stalled ribosome"/>
    <property type="evidence" value="ECO:0007669"/>
    <property type="project" value="TreeGrafter"/>
</dbReference>
<dbReference type="EMBL" id="FXAR01000008">
    <property type="protein sequence ID" value="SMG34391.1"/>
    <property type="molecule type" value="Genomic_DNA"/>
</dbReference>
<feature type="compositionally biased region" description="Basic residues" evidence="2">
    <location>
        <begin position="113"/>
        <end position="149"/>
    </location>
</feature>
<gene>
    <name evidence="4" type="ORF">SAMN06295981_2143</name>
</gene>
<accession>A0A1X7K2M9</accession>
<sequence length="149" mass="16372">MDPLVLDPGPGIPHGLTIPAADLTEQFARSSGPGGQGVNTTDSKVQLSLDLAATSALDERQRRRAIRNLSTRLSGTVLQVEASSQRSQLRNRNEARRRLAALLREALAPPPPPRRRTRPTKGSVRRRLAAKRHRSDIKAARRKPDRPGD</sequence>
<name>A0A1X7K2M9_9CORY</name>
<dbReference type="PANTHER" id="PTHR47814">
    <property type="entry name" value="PEPTIDYL-TRNA HYDROLASE ARFB"/>
    <property type="match status" value="1"/>
</dbReference>
<dbReference type="GO" id="GO:0004045">
    <property type="term" value="F:peptidyl-tRNA hydrolase activity"/>
    <property type="evidence" value="ECO:0007669"/>
    <property type="project" value="TreeGrafter"/>
</dbReference>
<dbReference type="GO" id="GO:0003747">
    <property type="term" value="F:translation release factor activity"/>
    <property type="evidence" value="ECO:0007669"/>
    <property type="project" value="InterPro"/>
</dbReference>
<dbReference type="Gene3D" id="3.30.160.20">
    <property type="match status" value="1"/>
</dbReference>
<dbReference type="STRING" id="1610489.SAMN06295981_2143"/>
<evidence type="ECO:0000313" key="5">
    <source>
        <dbReference type="Proteomes" id="UP000193309"/>
    </source>
</evidence>
<dbReference type="OrthoDB" id="9815709at2"/>
<evidence type="ECO:0000313" key="4">
    <source>
        <dbReference type="EMBL" id="SMG34391.1"/>
    </source>
</evidence>
<comment type="similarity">
    <text evidence="1">Belongs to the prokaryotic/mitochondrial release factor family.</text>
</comment>
<dbReference type="RefSeq" id="WP_085550239.1">
    <property type="nucleotide sequence ID" value="NZ_FXAR01000008.1"/>
</dbReference>
<dbReference type="GO" id="GO:0043022">
    <property type="term" value="F:ribosome binding"/>
    <property type="evidence" value="ECO:0007669"/>
    <property type="project" value="TreeGrafter"/>
</dbReference>
<dbReference type="Pfam" id="PF00472">
    <property type="entry name" value="RF-1"/>
    <property type="match status" value="1"/>
</dbReference>
<keyword evidence="5" id="KW-1185">Reference proteome</keyword>
<protein>
    <submittedName>
        <fullName evidence="4">Ribosome-associated protein</fullName>
    </submittedName>
</protein>
<reference evidence="5" key="1">
    <citation type="submission" date="2017-04" db="EMBL/GenBank/DDBJ databases">
        <authorList>
            <person name="Varghese N."/>
            <person name="Submissions S."/>
        </authorList>
    </citation>
    <scope>NUCLEOTIDE SEQUENCE [LARGE SCALE GENOMIC DNA]</scope>
    <source>
        <strain evidence="5">VDS</strain>
    </source>
</reference>
<dbReference type="SUPFAM" id="SSF75620">
    <property type="entry name" value="Release factor"/>
    <property type="match status" value="1"/>
</dbReference>
<dbReference type="InterPro" id="IPR000352">
    <property type="entry name" value="Pep_chain_release_fac_I"/>
</dbReference>
<feature type="region of interest" description="Disordered" evidence="2">
    <location>
        <begin position="103"/>
        <end position="149"/>
    </location>
</feature>